<comment type="caution">
    <text evidence="1">The sequence shown here is derived from an EMBL/GenBank/DDBJ whole genome shotgun (WGS) entry which is preliminary data.</text>
</comment>
<proteinExistence type="predicted"/>
<reference evidence="1 2" key="1">
    <citation type="journal article" date="2021" name="Arch. Microbiol.">
        <title>Cellulosimicrobium fucosivorans sp. nov., isolated from San Elijo Lagoon, contains a fucose metabolic pathway linked to carotenoid production.</title>
        <authorList>
            <person name="Aviles F.A."/>
            <person name="Kyndt J.A."/>
        </authorList>
    </citation>
    <scope>NUCLEOTIDE SEQUENCE [LARGE SCALE GENOMIC DNA]</scope>
    <source>
        <strain evidence="1 2">SE3</strain>
    </source>
</reference>
<sequence length="110" mass="11138">MTGPHPMRVAVSARGVEVDDGQGGVLAPWSDVRRVTAFALAAAGGTARYVSFDLVDGHSVEVDDASPEWDDVVAALPAHADLAVDDLPAALAGLGPDDGVLVVAGPARAR</sequence>
<dbReference type="EMBL" id="JAAFAN010000015">
    <property type="protein sequence ID" value="NDO89106.1"/>
    <property type="molecule type" value="Genomic_DNA"/>
</dbReference>
<evidence type="ECO:0000313" key="1">
    <source>
        <dbReference type="EMBL" id="NDO89106.1"/>
    </source>
</evidence>
<gene>
    <name evidence="1" type="ORF">GYH36_06485</name>
</gene>
<dbReference type="RefSeq" id="WP_162289433.1">
    <property type="nucleotide sequence ID" value="NZ_JAAFAN010000015.1"/>
</dbReference>
<dbReference type="Proteomes" id="UP000471672">
    <property type="component" value="Unassembled WGS sequence"/>
</dbReference>
<name>A0ABX0BDL3_9MICO</name>
<keyword evidence="2" id="KW-1185">Reference proteome</keyword>
<accession>A0ABX0BDL3</accession>
<organism evidence="1 2">
    <name type="scientific">Cellulosimicrobium composti</name>
    <dbReference type="NCBI Taxonomy" id="2672572"/>
    <lineage>
        <taxon>Bacteria</taxon>
        <taxon>Bacillati</taxon>
        <taxon>Actinomycetota</taxon>
        <taxon>Actinomycetes</taxon>
        <taxon>Micrococcales</taxon>
        <taxon>Promicromonosporaceae</taxon>
        <taxon>Cellulosimicrobium</taxon>
    </lineage>
</organism>
<evidence type="ECO:0000313" key="2">
    <source>
        <dbReference type="Proteomes" id="UP000471672"/>
    </source>
</evidence>
<protein>
    <submittedName>
        <fullName evidence="1">Uncharacterized protein</fullName>
    </submittedName>
</protein>